<dbReference type="OrthoDB" id="10019757at2759"/>
<keyword evidence="5" id="KW-1185">Reference proteome</keyword>
<comment type="caution">
    <text evidence="4">The sequence shown here is derived from an EMBL/GenBank/DDBJ whole genome shotgun (WGS) entry which is preliminary data.</text>
</comment>
<accession>A0A7L4F8W3</accession>
<name>A0A7L4F8W3_9COLU</name>
<sequence>GQGLGKREDGIAEAIRVKVKCDTAGVGHDAAEPFTFHWWDHVFNEAAANVAVEAGQDGVSMKRLSEQSVRISNKKPRKAGSAGGMLYGRFVKSATLTARGEEAATLPAGSESDEEEDEEKLDRSSASRQGWGGQLRVRPREAAVGRDEGCEGEPVIPAVALGVTCPSVSRRLTDEELMRACGGRTAHKGARHGLTMSAKLARLEEQERAFLA</sequence>
<feature type="non-terminal residue" evidence="4">
    <location>
        <position position="1"/>
    </location>
</feature>
<feature type="region of interest" description="Disordered" evidence="2">
    <location>
        <begin position="101"/>
        <end position="135"/>
    </location>
</feature>
<dbReference type="EMBL" id="VWYH01000714">
    <property type="protein sequence ID" value="NXW82441.1"/>
    <property type="molecule type" value="Genomic_DNA"/>
</dbReference>
<dbReference type="PANTHER" id="PTHR23149:SF9">
    <property type="entry name" value="G PATCH DOMAIN-CONTAINING PROTEIN 4"/>
    <property type="match status" value="1"/>
</dbReference>
<reference evidence="4 5" key="1">
    <citation type="submission" date="2020-02" db="EMBL/GenBank/DDBJ databases">
        <title>Bird 10,000 Genomes (B10K) Project - Family phase.</title>
        <authorList>
            <person name="Zhang G."/>
        </authorList>
    </citation>
    <scope>NUCLEOTIDE SEQUENCE [LARGE SCALE GENOMIC DNA]</scope>
    <source>
        <strain evidence="4">B10K-DU-006-06</strain>
    </source>
</reference>
<dbReference type="AlphaFoldDB" id="A0A7L4F8W3"/>
<evidence type="ECO:0000313" key="5">
    <source>
        <dbReference type="Proteomes" id="UP000541332"/>
    </source>
</evidence>
<evidence type="ECO:0000313" key="4">
    <source>
        <dbReference type="EMBL" id="NXW82441.1"/>
    </source>
</evidence>
<feature type="non-terminal residue" evidence="4">
    <location>
        <position position="212"/>
    </location>
</feature>
<dbReference type="GO" id="GO:0005730">
    <property type="term" value="C:nucleolus"/>
    <property type="evidence" value="ECO:0007669"/>
    <property type="project" value="TreeGrafter"/>
</dbReference>
<feature type="domain" description="G-patch" evidence="3">
    <location>
        <begin position="1"/>
        <end position="31"/>
    </location>
</feature>
<evidence type="ECO:0000259" key="3">
    <source>
        <dbReference type="PROSITE" id="PS50174"/>
    </source>
</evidence>
<protein>
    <recommendedName>
        <fullName evidence="1">G patch domain-containing protein 4</fullName>
    </recommendedName>
</protein>
<dbReference type="InterPro" id="IPR000467">
    <property type="entry name" value="G_patch_dom"/>
</dbReference>
<dbReference type="InterPro" id="IPR050656">
    <property type="entry name" value="PINX1"/>
</dbReference>
<dbReference type="Proteomes" id="UP000541332">
    <property type="component" value="Unassembled WGS sequence"/>
</dbReference>
<gene>
    <name evidence="4" type="primary">Gpatch4</name>
    <name evidence="4" type="ORF">ALOBEC_R10486</name>
</gene>
<evidence type="ECO:0000256" key="1">
    <source>
        <dbReference type="ARBA" id="ARBA00040365"/>
    </source>
</evidence>
<organism evidence="4 5">
    <name type="scientific">Pampusana beccarii</name>
    <name type="common">Western bronze ground-dove</name>
    <dbReference type="NCBI Taxonomy" id="2953425"/>
    <lineage>
        <taxon>Eukaryota</taxon>
        <taxon>Metazoa</taxon>
        <taxon>Chordata</taxon>
        <taxon>Craniata</taxon>
        <taxon>Vertebrata</taxon>
        <taxon>Euteleostomi</taxon>
        <taxon>Archelosauria</taxon>
        <taxon>Archosauria</taxon>
        <taxon>Dinosauria</taxon>
        <taxon>Saurischia</taxon>
        <taxon>Theropoda</taxon>
        <taxon>Coelurosauria</taxon>
        <taxon>Aves</taxon>
        <taxon>Neognathae</taxon>
        <taxon>Neoaves</taxon>
        <taxon>Columbimorphae</taxon>
        <taxon>Columbiformes</taxon>
        <taxon>Columbidae</taxon>
        <taxon>Pampusana</taxon>
    </lineage>
</organism>
<evidence type="ECO:0000256" key="2">
    <source>
        <dbReference type="SAM" id="MobiDB-lite"/>
    </source>
</evidence>
<proteinExistence type="predicted"/>
<dbReference type="PANTHER" id="PTHR23149">
    <property type="entry name" value="G PATCH DOMAIN CONTAINING PROTEIN"/>
    <property type="match status" value="1"/>
</dbReference>
<dbReference type="PROSITE" id="PS50174">
    <property type="entry name" value="G_PATCH"/>
    <property type="match status" value="1"/>
</dbReference>
<dbReference type="Pfam" id="PF01585">
    <property type="entry name" value="G-patch"/>
    <property type="match status" value="1"/>
</dbReference>
<dbReference type="GO" id="GO:0003676">
    <property type="term" value="F:nucleic acid binding"/>
    <property type="evidence" value="ECO:0007669"/>
    <property type="project" value="InterPro"/>
</dbReference>